<name>A0A367YPV9_9ASCO</name>
<keyword evidence="1" id="KW-1133">Transmembrane helix</keyword>
<dbReference type="AlphaFoldDB" id="A0A367YPV9"/>
<keyword evidence="1" id="KW-0812">Transmembrane</keyword>
<gene>
    <name evidence="2" type="ORF">Cantr_02946</name>
</gene>
<organism evidence="2 3">
    <name type="scientific">Candida viswanathii</name>
    <dbReference type="NCBI Taxonomy" id="5486"/>
    <lineage>
        <taxon>Eukaryota</taxon>
        <taxon>Fungi</taxon>
        <taxon>Dikarya</taxon>
        <taxon>Ascomycota</taxon>
        <taxon>Saccharomycotina</taxon>
        <taxon>Pichiomycetes</taxon>
        <taxon>Debaryomycetaceae</taxon>
        <taxon>Candida/Lodderomyces clade</taxon>
        <taxon>Candida</taxon>
    </lineage>
</organism>
<proteinExistence type="predicted"/>
<dbReference type="Proteomes" id="UP000253472">
    <property type="component" value="Unassembled WGS sequence"/>
</dbReference>
<evidence type="ECO:0000313" key="3">
    <source>
        <dbReference type="Proteomes" id="UP000253472"/>
    </source>
</evidence>
<dbReference type="EMBL" id="QLNQ01000001">
    <property type="protein sequence ID" value="RCK67810.1"/>
    <property type="molecule type" value="Genomic_DNA"/>
</dbReference>
<accession>A0A367YPV9</accession>
<keyword evidence="3" id="KW-1185">Reference proteome</keyword>
<sequence>MTITTYLTKDSLFLKLPTEPTTSSITLHDLYTDIVSSSTSYDSIINKTYYLLKTPLVNTNTNVCLKLWQIRLTCHLFNNTLNYAKKELINLNNSLYLQENHNISPSTLNSLGGQGMGGGVGVGGGGGGQNNPIYPLPKNNLMIIDYKLLILLLRLKNFPNLNLTNELYKLIWQLRLKNTTNENNEKCKDMNVILENLSFDNVVILIITKNYLTLINFLYLLIKELKELDSSKDSQYYSNVCLIYVIVNLLVYCKQKKVNGIIDEVRRIWDEEINQVSKDSLNYALQTITPIVTLQPSPTKKKCETIDDLVELVNTDAITGRIICSTLGIWDLTNGYGFKLSRSEDGIEFTTAEEVQQEPEDVSSLSDEQLVNKCSDVLSNEWCKYINKVYGLE</sequence>
<feature type="transmembrane region" description="Helical" evidence="1">
    <location>
        <begin position="234"/>
        <end position="253"/>
    </location>
</feature>
<dbReference type="OrthoDB" id="3986620at2759"/>
<keyword evidence="1" id="KW-0472">Membrane</keyword>
<comment type="caution">
    <text evidence="2">The sequence shown here is derived from an EMBL/GenBank/DDBJ whole genome shotgun (WGS) entry which is preliminary data.</text>
</comment>
<feature type="transmembrane region" description="Helical" evidence="1">
    <location>
        <begin position="202"/>
        <end position="222"/>
    </location>
</feature>
<evidence type="ECO:0000313" key="2">
    <source>
        <dbReference type="EMBL" id="RCK67810.1"/>
    </source>
</evidence>
<reference evidence="2 3" key="1">
    <citation type="submission" date="2018-06" db="EMBL/GenBank/DDBJ databases">
        <title>Whole genome sequencing of Candida tropicalis (genome annotated by CSBL at Korea University).</title>
        <authorList>
            <person name="Ahn J."/>
        </authorList>
    </citation>
    <scope>NUCLEOTIDE SEQUENCE [LARGE SCALE GENOMIC DNA]</scope>
    <source>
        <strain evidence="2 3">ATCC 20962</strain>
    </source>
</reference>
<protein>
    <submittedName>
        <fullName evidence="2">Uncharacterized protein</fullName>
    </submittedName>
</protein>
<evidence type="ECO:0000256" key="1">
    <source>
        <dbReference type="SAM" id="Phobius"/>
    </source>
</evidence>